<evidence type="ECO:0000259" key="2">
    <source>
        <dbReference type="Pfam" id="PF22819"/>
    </source>
</evidence>
<dbReference type="Proteomes" id="UP001589833">
    <property type="component" value="Unassembled WGS sequence"/>
</dbReference>
<protein>
    <recommendedName>
        <fullName evidence="2">TcaA protein NTF2-like domain-containing protein</fullName>
    </recommendedName>
</protein>
<organism evidence="3 4">
    <name type="scientific">Halalkalibacter alkalisediminis</name>
    <dbReference type="NCBI Taxonomy" id="935616"/>
    <lineage>
        <taxon>Bacteria</taxon>
        <taxon>Bacillati</taxon>
        <taxon>Bacillota</taxon>
        <taxon>Bacilli</taxon>
        <taxon>Bacillales</taxon>
        <taxon>Bacillaceae</taxon>
        <taxon>Halalkalibacter</taxon>
    </lineage>
</organism>
<proteinExistence type="predicted"/>
<feature type="domain" description="TcaA protein NTF2-like" evidence="2">
    <location>
        <begin position="32"/>
        <end position="143"/>
    </location>
</feature>
<gene>
    <name evidence="3" type="ORF">ACFFH4_06695</name>
</gene>
<evidence type="ECO:0000313" key="4">
    <source>
        <dbReference type="Proteomes" id="UP001589833"/>
    </source>
</evidence>
<comment type="caution">
    <text evidence="3">The sequence shown here is derived from an EMBL/GenBank/DDBJ whole genome shotgun (WGS) entry which is preliminary data.</text>
</comment>
<dbReference type="PROSITE" id="PS51257">
    <property type="entry name" value="PROKAR_LIPOPROTEIN"/>
    <property type="match status" value="1"/>
</dbReference>
<feature type="signal peptide" evidence="1">
    <location>
        <begin position="1"/>
        <end position="20"/>
    </location>
</feature>
<evidence type="ECO:0000313" key="3">
    <source>
        <dbReference type="EMBL" id="MFC0558736.1"/>
    </source>
</evidence>
<feature type="chain" id="PRO_5046319615" description="TcaA protein NTF2-like domain-containing protein" evidence="1">
    <location>
        <begin position="21"/>
        <end position="147"/>
    </location>
</feature>
<dbReference type="InterPro" id="IPR054528">
    <property type="entry name" value="TcaA_5th"/>
</dbReference>
<keyword evidence="4" id="KW-1185">Reference proteome</keyword>
<sequence length="147" mass="17110">MKRLSLIFFILLLSACGADTDQFVLIEGQEAKEIESFLHSYKETMIDAVNSGDFNELETYLITNNSFYHSLRRYVNDMHSDHTTKELDAFIVEKVFVDELGEYHADVNENVTMFEFGQKKKIERSVRFEVVRGGDDSLRVVTIRDRK</sequence>
<evidence type="ECO:0000256" key="1">
    <source>
        <dbReference type="SAM" id="SignalP"/>
    </source>
</evidence>
<dbReference type="Pfam" id="PF22819">
    <property type="entry name" value="TcaA_5th"/>
    <property type="match status" value="1"/>
</dbReference>
<name>A0ABV6ND90_9BACI</name>
<dbReference type="RefSeq" id="WP_273839705.1">
    <property type="nucleotide sequence ID" value="NZ_JAQQWT010000001.1"/>
</dbReference>
<accession>A0ABV6ND90</accession>
<keyword evidence="1" id="KW-0732">Signal</keyword>
<reference evidence="3 4" key="1">
    <citation type="submission" date="2024-09" db="EMBL/GenBank/DDBJ databases">
        <authorList>
            <person name="Sun Q."/>
            <person name="Mori K."/>
        </authorList>
    </citation>
    <scope>NUCLEOTIDE SEQUENCE [LARGE SCALE GENOMIC DNA]</scope>
    <source>
        <strain evidence="3 4">NCAIM B.02301</strain>
    </source>
</reference>
<dbReference type="EMBL" id="JBHLTR010000006">
    <property type="protein sequence ID" value="MFC0558736.1"/>
    <property type="molecule type" value="Genomic_DNA"/>
</dbReference>